<keyword evidence="14" id="KW-0449">Lipoprotein</keyword>
<dbReference type="InterPro" id="IPR003715">
    <property type="entry name" value="Poly_export_N"/>
</dbReference>
<keyword evidence="7" id="KW-0732">Signal</keyword>
<protein>
    <submittedName>
        <fullName evidence="18">Polysaccharide exporter</fullName>
    </submittedName>
</protein>
<feature type="domain" description="Polysaccharide export protein N-terminal" evidence="16">
    <location>
        <begin position="43"/>
        <end position="141"/>
    </location>
</feature>
<dbReference type="OrthoDB" id="662756at2"/>
<keyword evidence="19" id="KW-1185">Reference proteome</keyword>
<keyword evidence="9" id="KW-0406">Ion transport</keyword>
<evidence type="ECO:0000256" key="13">
    <source>
        <dbReference type="ARBA" id="ARBA00023237"/>
    </source>
</evidence>
<dbReference type="Pfam" id="PF02563">
    <property type="entry name" value="Poly_export"/>
    <property type="match status" value="1"/>
</dbReference>
<evidence type="ECO:0000256" key="8">
    <source>
        <dbReference type="ARBA" id="ARBA00023047"/>
    </source>
</evidence>
<keyword evidence="13" id="KW-0998">Cell outer membrane</keyword>
<dbReference type="PANTHER" id="PTHR33619">
    <property type="entry name" value="POLYSACCHARIDE EXPORT PROTEIN GFCE-RELATED"/>
    <property type="match status" value="1"/>
</dbReference>
<dbReference type="STRING" id="946077.W5A_11134"/>
<dbReference type="AlphaFoldDB" id="I0W8Z9"/>
<dbReference type="PANTHER" id="PTHR33619:SF3">
    <property type="entry name" value="POLYSACCHARIDE EXPORT PROTEIN GFCE-RELATED"/>
    <property type="match status" value="1"/>
</dbReference>
<dbReference type="EMBL" id="AJJU01000032">
    <property type="protein sequence ID" value="EID72865.1"/>
    <property type="molecule type" value="Genomic_DNA"/>
</dbReference>
<feature type="transmembrane region" description="Helical" evidence="15">
    <location>
        <begin position="240"/>
        <end position="258"/>
    </location>
</feature>
<keyword evidence="12" id="KW-0564">Palmitate</keyword>
<evidence type="ECO:0000256" key="9">
    <source>
        <dbReference type="ARBA" id="ARBA00023065"/>
    </source>
</evidence>
<dbReference type="Pfam" id="PF22461">
    <property type="entry name" value="SLBB_2"/>
    <property type="match status" value="1"/>
</dbReference>
<sequence>MNKSGLVPLFLTLTLVLILSSCANRKKVVYFSNLDVALAEEAQSQYKTLIRSSDLLTIVVSAFDLKAVQPFNLPIVGQESLTGAVVGGQQLQSYLVDPEGNIEFPVLGRLKVAGLTRTELTNVLESKIAAYVTDPIVNVRIRNYKVSVLGEVTRPGSFTIPDERITLLEALAQAGDMTIYGRRDNVLVIRETDGVKTHTYIDITKGDFINTPFYYLQQNDVVYVEPNKAQVSSANYNRNIPVFISMGSILITLISVLTR</sequence>
<evidence type="ECO:0000256" key="5">
    <source>
        <dbReference type="ARBA" id="ARBA00022597"/>
    </source>
</evidence>
<evidence type="ECO:0000313" key="19">
    <source>
        <dbReference type="Proteomes" id="UP000005938"/>
    </source>
</evidence>
<accession>I0W8Z9</accession>
<keyword evidence="6 15" id="KW-0812">Transmembrane</keyword>
<dbReference type="Proteomes" id="UP000005938">
    <property type="component" value="Unassembled WGS sequence"/>
</dbReference>
<comment type="caution">
    <text evidence="18">The sequence shown here is derived from an EMBL/GenBank/DDBJ whole genome shotgun (WGS) entry which is preliminary data.</text>
</comment>
<organism evidence="18 19">
    <name type="scientific">Imtechella halotolerans K1</name>
    <dbReference type="NCBI Taxonomy" id="946077"/>
    <lineage>
        <taxon>Bacteria</taxon>
        <taxon>Pseudomonadati</taxon>
        <taxon>Bacteroidota</taxon>
        <taxon>Flavobacteriia</taxon>
        <taxon>Flavobacteriales</taxon>
        <taxon>Flavobacteriaceae</taxon>
        <taxon>Imtechella</taxon>
    </lineage>
</organism>
<keyword evidence="8" id="KW-0625">Polysaccharide transport</keyword>
<gene>
    <name evidence="18" type="ORF">W5A_11134</name>
</gene>
<keyword evidence="5" id="KW-0762">Sugar transport</keyword>
<evidence type="ECO:0000256" key="15">
    <source>
        <dbReference type="SAM" id="Phobius"/>
    </source>
</evidence>
<reference evidence="18 19" key="1">
    <citation type="journal article" date="2012" name="J. Bacteriol.">
        <title>Genome Sequence of the Halotolerant Bacterium Imtechella halotolerans K1T.</title>
        <authorList>
            <person name="Kumar S."/>
            <person name="Vikram S."/>
            <person name="Subramanian S."/>
            <person name="Raghava G.P."/>
            <person name="Pinnaka A.K."/>
        </authorList>
    </citation>
    <scope>NUCLEOTIDE SEQUENCE [LARGE SCALE GENOMIC DNA]</scope>
    <source>
        <strain evidence="18 19">K1</strain>
    </source>
</reference>
<comment type="subcellular location">
    <subcellularLocation>
        <location evidence="1">Cell outer membrane</location>
        <topology evidence="1">Multi-pass membrane protein</topology>
    </subcellularLocation>
</comment>
<dbReference type="PROSITE" id="PS51257">
    <property type="entry name" value="PROKAR_LIPOPROTEIN"/>
    <property type="match status" value="1"/>
</dbReference>
<comment type="similarity">
    <text evidence="2">Belongs to the BexD/CtrA/VexA family.</text>
</comment>
<evidence type="ECO:0000259" key="16">
    <source>
        <dbReference type="Pfam" id="PF02563"/>
    </source>
</evidence>
<dbReference type="RefSeq" id="WP_008240637.1">
    <property type="nucleotide sequence ID" value="NZ_AJJU01000032.1"/>
</dbReference>
<dbReference type="GO" id="GO:0006811">
    <property type="term" value="P:monoatomic ion transport"/>
    <property type="evidence" value="ECO:0007669"/>
    <property type="project" value="UniProtKB-KW"/>
</dbReference>
<proteinExistence type="inferred from homology"/>
<dbReference type="eggNOG" id="COG1596">
    <property type="taxonomic scope" value="Bacteria"/>
</dbReference>
<dbReference type="GO" id="GO:0015288">
    <property type="term" value="F:porin activity"/>
    <property type="evidence" value="ECO:0007669"/>
    <property type="project" value="UniProtKB-KW"/>
</dbReference>
<evidence type="ECO:0000256" key="3">
    <source>
        <dbReference type="ARBA" id="ARBA00022448"/>
    </source>
</evidence>
<dbReference type="GO" id="GO:0009279">
    <property type="term" value="C:cell outer membrane"/>
    <property type="evidence" value="ECO:0007669"/>
    <property type="project" value="UniProtKB-SubCell"/>
</dbReference>
<dbReference type="GO" id="GO:0046930">
    <property type="term" value="C:pore complex"/>
    <property type="evidence" value="ECO:0007669"/>
    <property type="project" value="UniProtKB-KW"/>
</dbReference>
<dbReference type="InterPro" id="IPR054765">
    <property type="entry name" value="SLBB_dom"/>
</dbReference>
<keyword evidence="11 15" id="KW-0472">Membrane</keyword>
<feature type="domain" description="SLBB" evidence="17">
    <location>
        <begin position="145"/>
        <end position="224"/>
    </location>
</feature>
<keyword evidence="4" id="KW-1134">Transmembrane beta strand</keyword>
<dbReference type="InterPro" id="IPR049712">
    <property type="entry name" value="Poly_export"/>
</dbReference>
<evidence type="ECO:0000256" key="7">
    <source>
        <dbReference type="ARBA" id="ARBA00022729"/>
    </source>
</evidence>
<evidence type="ECO:0000256" key="2">
    <source>
        <dbReference type="ARBA" id="ARBA00009450"/>
    </source>
</evidence>
<dbReference type="Gene3D" id="3.10.560.10">
    <property type="entry name" value="Outer membrane lipoprotein wza domain like"/>
    <property type="match status" value="1"/>
</dbReference>
<evidence type="ECO:0000256" key="6">
    <source>
        <dbReference type="ARBA" id="ARBA00022692"/>
    </source>
</evidence>
<evidence type="ECO:0000256" key="1">
    <source>
        <dbReference type="ARBA" id="ARBA00004571"/>
    </source>
</evidence>
<evidence type="ECO:0000256" key="12">
    <source>
        <dbReference type="ARBA" id="ARBA00023139"/>
    </source>
</evidence>
<dbReference type="GO" id="GO:0015159">
    <property type="term" value="F:polysaccharide transmembrane transporter activity"/>
    <property type="evidence" value="ECO:0007669"/>
    <property type="project" value="InterPro"/>
</dbReference>
<evidence type="ECO:0000313" key="18">
    <source>
        <dbReference type="EMBL" id="EID72865.1"/>
    </source>
</evidence>
<evidence type="ECO:0000256" key="11">
    <source>
        <dbReference type="ARBA" id="ARBA00023136"/>
    </source>
</evidence>
<dbReference type="PATRIC" id="fig|946077.3.peg.2244"/>
<keyword evidence="10" id="KW-0626">Porin</keyword>
<evidence type="ECO:0000256" key="4">
    <source>
        <dbReference type="ARBA" id="ARBA00022452"/>
    </source>
</evidence>
<keyword evidence="3" id="KW-0813">Transport</keyword>
<evidence type="ECO:0000259" key="17">
    <source>
        <dbReference type="Pfam" id="PF22461"/>
    </source>
</evidence>
<keyword evidence="15" id="KW-1133">Transmembrane helix</keyword>
<name>I0W8Z9_9FLAO</name>
<evidence type="ECO:0000256" key="14">
    <source>
        <dbReference type="ARBA" id="ARBA00023288"/>
    </source>
</evidence>
<evidence type="ECO:0000256" key="10">
    <source>
        <dbReference type="ARBA" id="ARBA00023114"/>
    </source>
</evidence>